<protein>
    <submittedName>
        <fullName evidence="1">Uncharacterized protein</fullName>
    </submittedName>
</protein>
<dbReference type="InParanoid" id="A0A2P5EDP7"/>
<comment type="caution">
    <text evidence="1">The sequence shown here is derived from an EMBL/GenBank/DDBJ whole genome shotgun (WGS) entry which is preliminary data.</text>
</comment>
<name>A0A2P5EDP7_TREOI</name>
<dbReference type="AlphaFoldDB" id="A0A2P5EDP7"/>
<dbReference type="EMBL" id="JXTC01000174">
    <property type="protein sequence ID" value="PON83662.1"/>
    <property type="molecule type" value="Genomic_DNA"/>
</dbReference>
<dbReference type="Proteomes" id="UP000237000">
    <property type="component" value="Unassembled WGS sequence"/>
</dbReference>
<reference evidence="2" key="1">
    <citation type="submission" date="2016-06" db="EMBL/GenBank/DDBJ databases">
        <title>Parallel loss of symbiosis genes in relatives of nitrogen-fixing non-legume Parasponia.</title>
        <authorList>
            <person name="Van Velzen R."/>
            <person name="Holmer R."/>
            <person name="Bu F."/>
            <person name="Rutten L."/>
            <person name="Van Zeijl A."/>
            <person name="Liu W."/>
            <person name="Santuari L."/>
            <person name="Cao Q."/>
            <person name="Sharma T."/>
            <person name="Shen D."/>
            <person name="Roswanjaya Y."/>
            <person name="Wardhani T."/>
            <person name="Kalhor M.S."/>
            <person name="Jansen J."/>
            <person name="Van den Hoogen J."/>
            <person name="Gungor B."/>
            <person name="Hartog M."/>
            <person name="Hontelez J."/>
            <person name="Verver J."/>
            <person name="Yang W.-C."/>
            <person name="Schijlen E."/>
            <person name="Repin R."/>
            <person name="Schilthuizen M."/>
            <person name="Schranz E."/>
            <person name="Heidstra R."/>
            <person name="Miyata K."/>
            <person name="Fedorova E."/>
            <person name="Kohlen W."/>
            <person name="Bisseling T."/>
            <person name="Smit S."/>
            <person name="Geurts R."/>
        </authorList>
    </citation>
    <scope>NUCLEOTIDE SEQUENCE [LARGE SCALE GENOMIC DNA]</scope>
    <source>
        <strain evidence="2">cv. RG33-2</strain>
    </source>
</reference>
<evidence type="ECO:0000313" key="2">
    <source>
        <dbReference type="Proteomes" id="UP000237000"/>
    </source>
</evidence>
<accession>A0A2P5EDP7</accession>
<proteinExistence type="predicted"/>
<organism evidence="1 2">
    <name type="scientific">Trema orientale</name>
    <name type="common">Charcoal tree</name>
    <name type="synonym">Celtis orientalis</name>
    <dbReference type="NCBI Taxonomy" id="63057"/>
    <lineage>
        <taxon>Eukaryota</taxon>
        <taxon>Viridiplantae</taxon>
        <taxon>Streptophyta</taxon>
        <taxon>Embryophyta</taxon>
        <taxon>Tracheophyta</taxon>
        <taxon>Spermatophyta</taxon>
        <taxon>Magnoliopsida</taxon>
        <taxon>eudicotyledons</taxon>
        <taxon>Gunneridae</taxon>
        <taxon>Pentapetalae</taxon>
        <taxon>rosids</taxon>
        <taxon>fabids</taxon>
        <taxon>Rosales</taxon>
        <taxon>Cannabaceae</taxon>
        <taxon>Trema</taxon>
    </lineage>
</organism>
<gene>
    <name evidence="1" type="ORF">TorRG33x02_204680</name>
</gene>
<evidence type="ECO:0000313" key="1">
    <source>
        <dbReference type="EMBL" id="PON83662.1"/>
    </source>
</evidence>
<keyword evidence="2" id="KW-1185">Reference proteome</keyword>
<sequence length="84" mass="9178">MDVIINYDDGGGGCSYSWRKCSTIGPLEGVFHPLTFWKSGELLMLEDLDDLHGHIVSCDLSYPKGSEALQTLQNVSGSCIVIIM</sequence>